<accession>A0A4Y8LBH7</accession>
<organism evidence="1 2">
    <name type="scientific">Jeotgalibacillus salarius</name>
    <dbReference type="NCBI Taxonomy" id="546023"/>
    <lineage>
        <taxon>Bacteria</taxon>
        <taxon>Bacillati</taxon>
        <taxon>Bacillota</taxon>
        <taxon>Bacilli</taxon>
        <taxon>Bacillales</taxon>
        <taxon>Caryophanaceae</taxon>
        <taxon>Jeotgalibacillus</taxon>
    </lineage>
</organism>
<proteinExistence type="predicted"/>
<evidence type="ECO:0000313" key="1">
    <source>
        <dbReference type="EMBL" id="TFD99418.1"/>
    </source>
</evidence>
<dbReference type="Pfam" id="PF10978">
    <property type="entry name" value="DUF2785"/>
    <property type="match status" value="1"/>
</dbReference>
<dbReference type="InterPro" id="IPR021247">
    <property type="entry name" value="DUF2785"/>
</dbReference>
<keyword evidence="2" id="KW-1185">Reference proteome</keyword>
<dbReference type="OrthoDB" id="7619731at2"/>
<protein>
    <submittedName>
        <fullName evidence="1">DUF2785 domain-containing protein</fullName>
    </submittedName>
</protein>
<dbReference type="EMBL" id="SORX01000010">
    <property type="protein sequence ID" value="TFD99418.1"/>
    <property type="molecule type" value="Genomic_DNA"/>
</dbReference>
<reference evidence="1 2" key="1">
    <citation type="submission" date="2019-03" db="EMBL/GenBank/DDBJ databases">
        <authorList>
            <person name="Yang Y."/>
        </authorList>
    </citation>
    <scope>NUCLEOTIDE SEQUENCE [LARGE SCALE GENOMIC DNA]</scope>
    <source>
        <strain evidence="1 2">ASL-1</strain>
    </source>
</reference>
<sequence>MASLSYAVPLEASELKKVLKDIQEGGAPWEKEKEYIYVKSMIEHIGSIDSELRDSLIYGTFCKLTLDKQLDQQLLTELLELCLGDNMLFKGIGESGSDTVFTRAFTTLLITLILYRDNEEGFLSSERILEIKDKLIDYINLENDVRGFVPGKGWAHSVAHVADAFDELVKNKNITEDIYEELLIALWNKVFVAHTVYVHDEDERLLVPMMEMLNRLLKHEVIENMIQVIHVELEKQKELLEEESFWILYANVKNFLKSFYIKVDDVANLAVLRISIKKSIYEM</sequence>
<evidence type="ECO:0000313" key="2">
    <source>
        <dbReference type="Proteomes" id="UP000297776"/>
    </source>
</evidence>
<name>A0A4Y8LBH7_9BACL</name>
<comment type="caution">
    <text evidence="1">The sequence shown here is derived from an EMBL/GenBank/DDBJ whole genome shotgun (WGS) entry which is preliminary data.</text>
</comment>
<dbReference type="Proteomes" id="UP000297776">
    <property type="component" value="Unassembled WGS sequence"/>
</dbReference>
<gene>
    <name evidence="1" type="ORF">E2626_14250</name>
</gene>
<dbReference type="AlphaFoldDB" id="A0A4Y8LBH7"/>
<dbReference type="RefSeq" id="WP_134382461.1">
    <property type="nucleotide sequence ID" value="NZ_SORX01000010.1"/>
</dbReference>